<feature type="region of interest" description="Disordered" evidence="1">
    <location>
        <begin position="1"/>
        <end position="41"/>
    </location>
</feature>
<dbReference type="EMBL" id="LCCW01000040">
    <property type="protein sequence ID" value="KKS40510.1"/>
    <property type="molecule type" value="Genomic_DNA"/>
</dbReference>
<comment type="caution">
    <text evidence="2">The sequence shown here is derived from an EMBL/GenBank/DDBJ whole genome shotgun (WGS) entry which is preliminary data.</text>
</comment>
<sequence>MSVDHQNKISKDPDEGIQELMESHDLDEDTAEQVRDAMDFV</sequence>
<protein>
    <submittedName>
        <fullName evidence="2">Uncharacterized protein</fullName>
    </submittedName>
</protein>
<dbReference type="Proteomes" id="UP000034516">
    <property type="component" value="Unassembled WGS sequence"/>
</dbReference>
<evidence type="ECO:0000313" key="3">
    <source>
        <dbReference type="Proteomes" id="UP000034516"/>
    </source>
</evidence>
<evidence type="ECO:0000313" key="2">
    <source>
        <dbReference type="EMBL" id="KKS40510.1"/>
    </source>
</evidence>
<dbReference type="AlphaFoldDB" id="A0A0G0YV99"/>
<name>A0A0G0YV99_9BACT</name>
<proteinExistence type="predicted"/>
<evidence type="ECO:0000256" key="1">
    <source>
        <dbReference type="SAM" id="MobiDB-lite"/>
    </source>
</evidence>
<reference evidence="2 3" key="1">
    <citation type="journal article" date="2015" name="Nature">
        <title>rRNA introns, odd ribosomes, and small enigmatic genomes across a large radiation of phyla.</title>
        <authorList>
            <person name="Brown C.T."/>
            <person name="Hug L.A."/>
            <person name="Thomas B.C."/>
            <person name="Sharon I."/>
            <person name="Castelle C.J."/>
            <person name="Singh A."/>
            <person name="Wilkins M.J."/>
            <person name="Williams K.H."/>
            <person name="Banfield J.F."/>
        </authorList>
    </citation>
    <scope>NUCLEOTIDE SEQUENCE [LARGE SCALE GENOMIC DNA]</scope>
</reference>
<accession>A0A0G0YV99</accession>
<feature type="compositionally biased region" description="Basic and acidic residues" evidence="1">
    <location>
        <begin position="1"/>
        <end position="14"/>
    </location>
</feature>
<organism evidence="2 3">
    <name type="scientific">Candidatus Kuenenbacteria bacterium GW2011_GWA2_42_15</name>
    <dbReference type="NCBI Taxonomy" id="1618677"/>
    <lineage>
        <taxon>Bacteria</taxon>
        <taxon>Candidatus Kueneniibacteriota</taxon>
    </lineage>
</organism>
<feature type="compositionally biased region" description="Basic and acidic residues" evidence="1">
    <location>
        <begin position="32"/>
        <end position="41"/>
    </location>
</feature>
<gene>
    <name evidence="2" type="ORF">UV02_C0040G0003</name>
</gene>